<protein>
    <submittedName>
        <fullName evidence="2">Uncharacterized protein</fullName>
    </submittedName>
</protein>
<evidence type="ECO:0000313" key="3">
    <source>
        <dbReference type="Proteomes" id="UP001314635"/>
    </source>
</evidence>
<dbReference type="RefSeq" id="WP_012046066.1">
    <property type="nucleotide sequence ID" value="NZ_JABFDP010000032.1"/>
</dbReference>
<evidence type="ECO:0000313" key="2">
    <source>
        <dbReference type="EMBL" id="MBR1140037.1"/>
    </source>
</evidence>
<evidence type="ECO:0000256" key="1">
    <source>
        <dbReference type="SAM" id="MobiDB-lite"/>
    </source>
</evidence>
<keyword evidence="3" id="KW-1185">Reference proteome</keyword>
<name>A0ABS5GFB2_9BRAD</name>
<organism evidence="2 3">
    <name type="scientific">Bradyrhizobium denitrificans</name>
    <dbReference type="NCBI Taxonomy" id="2734912"/>
    <lineage>
        <taxon>Bacteria</taxon>
        <taxon>Pseudomonadati</taxon>
        <taxon>Pseudomonadota</taxon>
        <taxon>Alphaproteobacteria</taxon>
        <taxon>Hyphomicrobiales</taxon>
        <taxon>Nitrobacteraceae</taxon>
        <taxon>Bradyrhizobium</taxon>
    </lineage>
</organism>
<dbReference type="Proteomes" id="UP001314635">
    <property type="component" value="Unassembled WGS sequence"/>
</dbReference>
<feature type="region of interest" description="Disordered" evidence="1">
    <location>
        <begin position="42"/>
        <end position="61"/>
    </location>
</feature>
<dbReference type="EMBL" id="JAFCLK010000035">
    <property type="protein sequence ID" value="MBR1140037.1"/>
    <property type="molecule type" value="Genomic_DNA"/>
</dbReference>
<comment type="caution">
    <text evidence="2">The sequence shown here is derived from an EMBL/GenBank/DDBJ whole genome shotgun (WGS) entry which is preliminary data.</text>
</comment>
<proteinExistence type="predicted"/>
<sequence length="88" mass="9346">MASYRIRAIGSGFEVGTDAEAVLVCRSLKVARRAVADAKRLEQMPPKPIPWRTPPHQEMGAAGAEDIACEDAADLDIVVVADGPPLCC</sequence>
<accession>A0ABS5GFB2</accession>
<reference evidence="3" key="1">
    <citation type="journal article" date="2021" name="ISME J.">
        <title>Evolutionary origin and ecological implication of a unique nif island in free-living Bradyrhizobium lineages.</title>
        <authorList>
            <person name="Tao J."/>
        </authorList>
    </citation>
    <scope>NUCLEOTIDE SEQUENCE [LARGE SCALE GENOMIC DNA]</scope>
    <source>
        <strain evidence="3">SZCCT0094</strain>
    </source>
</reference>
<gene>
    <name evidence="2" type="ORF">JQ619_30195</name>
</gene>